<evidence type="ECO:0000259" key="2">
    <source>
        <dbReference type="Pfam" id="PF13193"/>
    </source>
</evidence>
<dbReference type="InterPro" id="IPR020845">
    <property type="entry name" value="AMP-binding_CS"/>
</dbReference>
<dbReference type="InterPro" id="IPR050237">
    <property type="entry name" value="ATP-dep_AMP-bd_enzyme"/>
</dbReference>
<dbReference type="EMBL" id="CP001738">
    <property type="protein sequence ID" value="ACY96316.1"/>
    <property type="molecule type" value="Genomic_DNA"/>
</dbReference>
<dbReference type="HOGENOM" id="CLU_000022_59_0_11"/>
<dbReference type="OrthoDB" id="9803968at2"/>
<dbReference type="PANTHER" id="PTHR43767">
    <property type="entry name" value="LONG-CHAIN-FATTY-ACID--COA LIGASE"/>
    <property type="match status" value="1"/>
</dbReference>
<dbReference type="InterPro" id="IPR025110">
    <property type="entry name" value="AMP-bd_C"/>
</dbReference>
<dbReference type="Pfam" id="PF00501">
    <property type="entry name" value="AMP-binding"/>
    <property type="match status" value="1"/>
</dbReference>
<dbReference type="Gene3D" id="3.40.50.12780">
    <property type="entry name" value="N-terminal domain of ligase-like"/>
    <property type="match status" value="1"/>
</dbReference>
<sequence length="626" mass="65840">MPPAPHTQGDRPLVLTPEDVPAIEAVPLHARNLPASTYELLHRTATAHPDRPALYLLGEDGRPWREAPCWSYGTLLRRVHQAANAYLSLGLPAGGVVALMLPNLGATYAALLGAQAVGIANPVNPMLAEDHLVEILTLTGAELLLAPGPGLSAELWEKARRIASRLPALRALLAVGSPPGPRPGAVTEADFAALTAAQPGDRLLTDRRPGPQDLAAYFHTGGTTGVPKVAPHTHAMETYMAWALGCSGGYLEGAVMLSGLPLFHVNALHVTGLGPFMHGIPVVSLGPLGYRDKTLLADFWHIIEHYRVTSFSGVPTVYASLPPIPDGVDISSLRAGAVGAAPLPKKVRTAFESSAKVPMLEGYGLTEATCATSTTPAFAPRAGSVGLRLPYQRVKAVTVDAEGRPVADCPPGRTGVLAIKGPNVFPGYLRPGPTGPAPDPTGKIYDGWLLTGDLGRVDEDGYLYLAGRAKDLIIRGGHNIDPVPVEESLLAHPDVIAAAVIGAPDPHSGEVPVAYLVLRDGAQVTEEDLHAWARAHAPEPAAAPKAVHVVPSLPTTAVGKIFKPALLQDSVHRIVARVLTEADLTGEVHVELRDGRPHATVHLTGGDADRLAAELDRYSFTYEIAG</sequence>
<keyword evidence="4" id="KW-1185">Reference proteome</keyword>
<protein>
    <submittedName>
        <fullName evidence="3">AMP-dependent synthetase and ligase</fullName>
    </submittedName>
</protein>
<feature type="domain" description="AMP-dependent synthetase/ligase" evidence="1">
    <location>
        <begin position="42"/>
        <end position="429"/>
    </location>
</feature>
<feature type="domain" description="AMP-binding enzyme C-terminal" evidence="2">
    <location>
        <begin position="485"/>
        <end position="560"/>
    </location>
</feature>
<dbReference type="STRING" id="471852.Tcur_0723"/>
<dbReference type="PANTHER" id="PTHR43767:SF1">
    <property type="entry name" value="NONRIBOSOMAL PEPTIDE SYNTHASE PES1 (EUROFUNG)-RELATED"/>
    <property type="match status" value="1"/>
</dbReference>
<dbReference type="Gene3D" id="3.30.300.30">
    <property type="match status" value="1"/>
</dbReference>
<dbReference type="GO" id="GO:0016878">
    <property type="term" value="F:acid-thiol ligase activity"/>
    <property type="evidence" value="ECO:0007669"/>
    <property type="project" value="UniProtKB-ARBA"/>
</dbReference>
<dbReference type="RefSeq" id="WP_012851100.1">
    <property type="nucleotide sequence ID" value="NC_013510.1"/>
</dbReference>
<evidence type="ECO:0000313" key="3">
    <source>
        <dbReference type="EMBL" id="ACY96316.1"/>
    </source>
</evidence>
<dbReference type="InterPro" id="IPR042099">
    <property type="entry name" value="ANL_N_sf"/>
</dbReference>
<dbReference type="Proteomes" id="UP000001918">
    <property type="component" value="Chromosome"/>
</dbReference>
<dbReference type="AlphaFoldDB" id="D1A5F6"/>
<gene>
    <name evidence="3" type="ordered locus">Tcur_0723</name>
</gene>
<accession>D1A5F6</accession>
<dbReference type="Pfam" id="PF13193">
    <property type="entry name" value="AMP-binding_C"/>
    <property type="match status" value="1"/>
</dbReference>
<reference evidence="3 4" key="1">
    <citation type="journal article" date="2011" name="Stand. Genomic Sci.">
        <title>Complete genome sequence of Thermomonospora curvata type strain (B9).</title>
        <authorList>
            <person name="Chertkov O."/>
            <person name="Sikorski J."/>
            <person name="Nolan M."/>
            <person name="Lapidus A."/>
            <person name="Lucas S."/>
            <person name="Del Rio T.G."/>
            <person name="Tice H."/>
            <person name="Cheng J.F."/>
            <person name="Goodwin L."/>
            <person name="Pitluck S."/>
            <person name="Liolios K."/>
            <person name="Ivanova N."/>
            <person name="Mavromatis K."/>
            <person name="Mikhailova N."/>
            <person name="Ovchinnikova G."/>
            <person name="Pati A."/>
            <person name="Chen A."/>
            <person name="Palaniappan K."/>
            <person name="Djao O.D."/>
            <person name="Land M."/>
            <person name="Hauser L."/>
            <person name="Chang Y.J."/>
            <person name="Jeffries C.D."/>
            <person name="Brettin T."/>
            <person name="Han C."/>
            <person name="Detter J.C."/>
            <person name="Rohde M."/>
            <person name="Goker M."/>
            <person name="Woyke T."/>
            <person name="Bristow J."/>
            <person name="Eisen J.A."/>
            <person name="Markowitz V."/>
            <person name="Hugenholtz P."/>
            <person name="Klenk H.P."/>
            <person name="Kyrpides N.C."/>
        </authorList>
    </citation>
    <scope>NUCLEOTIDE SEQUENCE [LARGE SCALE GENOMIC DNA]</scope>
    <source>
        <strain evidence="4">ATCC 19995 / DSM 43183 / JCM 3096 / KCTC 9072 / NBRC 15933 / NCIMB 10081 / Henssen B9</strain>
    </source>
</reference>
<proteinExistence type="predicted"/>
<dbReference type="SUPFAM" id="SSF56801">
    <property type="entry name" value="Acetyl-CoA synthetase-like"/>
    <property type="match status" value="1"/>
</dbReference>
<dbReference type="InterPro" id="IPR045851">
    <property type="entry name" value="AMP-bd_C_sf"/>
</dbReference>
<organism evidence="3 4">
    <name type="scientific">Thermomonospora curvata (strain ATCC 19995 / DSM 43183 / JCM 3096 / KCTC 9072 / NBRC 15933 / NCIMB 10081 / Henssen B9)</name>
    <dbReference type="NCBI Taxonomy" id="471852"/>
    <lineage>
        <taxon>Bacteria</taxon>
        <taxon>Bacillati</taxon>
        <taxon>Actinomycetota</taxon>
        <taxon>Actinomycetes</taxon>
        <taxon>Streptosporangiales</taxon>
        <taxon>Thermomonosporaceae</taxon>
        <taxon>Thermomonospora</taxon>
    </lineage>
</organism>
<dbReference type="KEGG" id="tcu:Tcur_0723"/>
<dbReference type="eggNOG" id="COG0318">
    <property type="taxonomic scope" value="Bacteria"/>
</dbReference>
<dbReference type="PROSITE" id="PS00455">
    <property type="entry name" value="AMP_BINDING"/>
    <property type="match status" value="1"/>
</dbReference>
<keyword evidence="3" id="KW-0436">Ligase</keyword>
<dbReference type="InterPro" id="IPR000873">
    <property type="entry name" value="AMP-dep_synth/lig_dom"/>
</dbReference>
<name>D1A5F6_THECD</name>
<evidence type="ECO:0000259" key="1">
    <source>
        <dbReference type="Pfam" id="PF00501"/>
    </source>
</evidence>
<evidence type="ECO:0000313" key="4">
    <source>
        <dbReference type="Proteomes" id="UP000001918"/>
    </source>
</evidence>
<dbReference type="NCBIfam" id="NF005714">
    <property type="entry name" value="PRK07529.1"/>
    <property type="match status" value="1"/>
</dbReference>